<proteinExistence type="predicted"/>
<keyword evidence="3" id="KW-1185">Reference proteome</keyword>
<dbReference type="RefSeq" id="WP_003003765.1">
    <property type="nucleotide sequence ID" value="NZ_AOHC02000036.1"/>
</dbReference>
<dbReference type="STRING" id="1218598.LEP1GSC060_0164"/>
<dbReference type="InterPro" id="IPR058502">
    <property type="entry name" value="PLL-like_beta-prop"/>
</dbReference>
<evidence type="ECO:0000259" key="1">
    <source>
        <dbReference type="Pfam" id="PF26607"/>
    </source>
</evidence>
<accession>N1WP02</accession>
<dbReference type="SUPFAM" id="SSF89372">
    <property type="entry name" value="Fucose-specific lectin"/>
    <property type="match status" value="2"/>
</dbReference>
<dbReference type="InterPro" id="IPR007132">
    <property type="entry name" value="DUF346"/>
</dbReference>
<evidence type="ECO:0000313" key="2">
    <source>
        <dbReference type="EMBL" id="EMY77533.1"/>
    </source>
</evidence>
<protein>
    <recommendedName>
        <fullName evidence="1">PLL-like beta propeller domain-containing protein</fullName>
    </recommendedName>
</protein>
<sequence>MESSVNKSESSEELSSVSAVSWGPDRLDLFVRGIDGRMYHKYWDRSYWSKDWEDLGGQILGTPSAVSWGKNRLDIFARGLDGRVWHKYWDGSQWNAYDWDPFGEQEIVGVPNAIAYAQDRLDVLALGTDGAVWLNWLTVSTSGNWSSLGNPGKGIFASQSPNAIALKPAPGSGLTQVHVHIFVIGTDGAAWHRSLYPHRAWESLGQKIQYTPSGASFFENRLDVFVCDTNEAVLYRRWNTDSWNIKWESLGGKSIGAPTVVSWGPNRLDLFVRGTDAGVYHKCWDVIRWSEDWESLGGKIVGAPTVVSWGPNRLDLFVRGTDAGVYHKCWDGTQWSKDWESLGGKIG</sequence>
<reference evidence="2" key="1">
    <citation type="submission" date="2013-03" db="EMBL/GenBank/DDBJ databases">
        <authorList>
            <person name="Harkins D.M."/>
            <person name="Durkin A.S."/>
            <person name="Brinkac L.M."/>
            <person name="Haft D.H."/>
            <person name="Selengut J.D."/>
            <person name="Sanka R."/>
            <person name="DePew J."/>
            <person name="Purushe J."/>
            <person name="Hartskeerl R.A."/>
            <person name="Ahmed A."/>
            <person name="van der Linden H."/>
            <person name="Goris M.G.A."/>
            <person name="Vinetz J.M."/>
            <person name="Sutton G.G."/>
            <person name="Nierman W.C."/>
            <person name="Fouts D.E."/>
        </authorList>
    </citation>
    <scope>NUCLEOTIDE SEQUENCE [LARGE SCALE GENOMIC DNA]</scope>
    <source>
        <strain evidence="2">ICFT</strain>
    </source>
</reference>
<dbReference type="Proteomes" id="UP000012313">
    <property type="component" value="Unassembled WGS sequence"/>
</dbReference>
<comment type="caution">
    <text evidence="2">The sequence shown here is derived from an EMBL/GenBank/DDBJ whole genome shotgun (WGS) entry which is preliminary data.</text>
</comment>
<dbReference type="OrthoDB" id="137105at2"/>
<dbReference type="Pfam" id="PF03984">
    <property type="entry name" value="DUF346"/>
    <property type="match status" value="1"/>
</dbReference>
<dbReference type="Gene3D" id="2.120.10.70">
    <property type="entry name" value="Fucose-specific lectin"/>
    <property type="match status" value="2"/>
</dbReference>
<name>N1WP02_9LEPT</name>
<dbReference type="EMBL" id="AOHC02000036">
    <property type="protein sequence ID" value="EMY77533.1"/>
    <property type="molecule type" value="Genomic_DNA"/>
</dbReference>
<evidence type="ECO:0000313" key="3">
    <source>
        <dbReference type="Proteomes" id="UP000012313"/>
    </source>
</evidence>
<dbReference type="AlphaFoldDB" id="N1WP02"/>
<dbReference type="Pfam" id="PF26607">
    <property type="entry name" value="DUF8189"/>
    <property type="match status" value="1"/>
</dbReference>
<feature type="domain" description="PLL-like beta propeller" evidence="1">
    <location>
        <begin position="99"/>
        <end position="346"/>
    </location>
</feature>
<organism evidence="2 3">
    <name type="scientific">Leptospira weilii serovar Ranarum str. ICFT</name>
    <dbReference type="NCBI Taxonomy" id="1218598"/>
    <lineage>
        <taxon>Bacteria</taxon>
        <taxon>Pseudomonadati</taxon>
        <taxon>Spirochaetota</taxon>
        <taxon>Spirochaetia</taxon>
        <taxon>Leptospirales</taxon>
        <taxon>Leptospiraceae</taxon>
        <taxon>Leptospira</taxon>
    </lineage>
</organism>
<gene>
    <name evidence="2" type="ORF">LEP1GSC060_0164</name>
</gene>
<dbReference type="CDD" id="cd22954">
    <property type="entry name" value="PLL_lectin"/>
    <property type="match status" value="1"/>
</dbReference>